<protein>
    <submittedName>
        <fullName evidence="2">Glucokinase</fullName>
        <ecNumber evidence="2">2.7.1.2</ecNumber>
    </submittedName>
</protein>
<sequence>MSDQTDDCWIGFDLGGTKMLAVVYDADFKPLGKARKKTKGHDGKAAGLKRINSVIKEAMEDAGVDNSKIKGLGIGCPGPLDLEKKMIRIAPNLGWENAAVGESIEKEFGFPVAVANDVDAGVFGEYMFGAGKGKRCVAGIFPGTGIGGGCVYEGKLIRGANCTCMEIGHIPVMPGGPRDGAGNPGSLEAVASRLSIAGAAALAAYRGDAPHLREDAGTDISDIRSGALKNSVEKGDEAVIQIVHDACDHLALSVVTMVHLMAPDVIVFGGGLIEAMGKIMLPRIEKAARRRILGSLKDVFEIKEAELGDDAGVMGAAALGKQAVTSNS</sequence>
<dbReference type="Gene3D" id="3.30.420.40">
    <property type="match status" value="2"/>
</dbReference>
<evidence type="ECO:0000313" key="2">
    <source>
        <dbReference type="EMBL" id="QEG22603.1"/>
    </source>
</evidence>
<dbReference type="EMBL" id="CP042912">
    <property type="protein sequence ID" value="QEG22603.1"/>
    <property type="molecule type" value="Genomic_DNA"/>
</dbReference>
<evidence type="ECO:0000313" key="3">
    <source>
        <dbReference type="Proteomes" id="UP000322214"/>
    </source>
</evidence>
<evidence type="ECO:0000256" key="1">
    <source>
        <dbReference type="ARBA" id="ARBA00006479"/>
    </source>
</evidence>
<accession>A0A5B9PJ72</accession>
<dbReference type="SUPFAM" id="SSF53067">
    <property type="entry name" value="Actin-like ATPase domain"/>
    <property type="match status" value="1"/>
</dbReference>
<dbReference type="Pfam" id="PF00480">
    <property type="entry name" value="ROK"/>
    <property type="match status" value="1"/>
</dbReference>
<dbReference type="KEGG" id="mff:MFFC18_24860"/>
<reference evidence="2 3" key="1">
    <citation type="submission" date="2019-08" db="EMBL/GenBank/DDBJ databases">
        <title>Deep-cultivation of Planctomycetes and their phenomic and genomic characterization uncovers novel biology.</title>
        <authorList>
            <person name="Wiegand S."/>
            <person name="Jogler M."/>
            <person name="Boedeker C."/>
            <person name="Pinto D."/>
            <person name="Vollmers J."/>
            <person name="Rivas-Marin E."/>
            <person name="Kohn T."/>
            <person name="Peeters S.H."/>
            <person name="Heuer A."/>
            <person name="Rast P."/>
            <person name="Oberbeckmann S."/>
            <person name="Bunk B."/>
            <person name="Jeske O."/>
            <person name="Meyerdierks A."/>
            <person name="Storesund J.E."/>
            <person name="Kallscheuer N."/>
            <person name="Luecker S."/>
            <person name="Lage O.M."/>
            <person name="Pohl T."/>
            <person name="Merkel B.J."/>
            <person name="Hornburger P."/>
            <person name="Mueller R.-W."/>
            <person name="Bruemmer F."/>
            <person name="Labrenz M."/>
            <person name="Spormann A.M."/>
            <person name="Op den Camp H."/>
            <person name="Overmann J."/>
            <person name="Amann R."/>
            <person name="Jetten M.S.M."/>
            <person name="Mascher T."/>
            <person name="Medema M.H."/>
            <person name="Devos D.P."/>
            <person name="Kaster A.-K."/>
            <person name="Ovreas L."/>
            <person name="Rohde M."/>
            <person name="Galperin M.Y."/>
            <person name="Jogler C."/>
        </authorList>
    </citation>
    <scope>NUCLEOTIDE SEQUENCE [LARGE SCALE GENOMIC DNA]</scope>
    <source>
        <strain evidence="2 3">FC18</strain>
    </source>
</reference>
<dbReference type="AlphaFoldDB" id="A0A5B9PJ72"/>
<proteinExistence type="inferred from homology"/>
<dbReference type="InterPro" id="IPR043129">
    <property type="entry name" value="ATPase_NBD"/>
</dbReference>
<dbReference type="Proteomes" id="UP000322214">
    <property type="component" value="Chromosome"/>
</dbReference>
<gene>
    <name evidence="2" type="primary">glcK_1</name>
    <name evidence="2" type="ORF">MFFC18_24860</name>
</gene>
<dbReference type="InterPro" id="IPR000600">
    <property type="entry name" value="ROK"/>
</dbReference>
<dbReference type="CDD" id="cd23763">
    <property type="entry name" value="ASKHA_ATPase_ROK"/>
    <property type="match status" value="1"/>
</dbReference>
<dbReference type="PANTHER" id="PTHR18964:SF149">
    <property type="entry name" value="BIFUNCTIONAL UDP-N-ACETYLGLUCOSAMINE 2-EPIMERASE_N-ACETYLMANNOSAMINE KINASE"/>
    <property type="match status" value="1"/>
</dbReference>
<dbReference type="OrthoDB" id="9795247at2"/>
<dbReference type="GO" id="GO:0004340">
    <property type="term" value="F:glucokinase activity"/>
    <property type="evidence" value="ECO:0007669"/>
    <property type="project" value="UniProtKB-EC"/>
</dbReference>
<dbReference type="STRING" id="980251.GCA_001642875_04709"/>
<organism evidence="2 3">
    <name type="scientific">Mariniblastus fucicola</name>
    <dbReference type="NCBI Taxonomy" id="980251"/>
    <lineage>
        <taxon>Bacteria</taxon>
        <taxon>Pseudomonadati</taxon>
        <taxon>Planctomycetota</taxon>
        <taxon>Planctomycetia</taxon>
        <taxon>Pirellulales</taxon>
        <taxon>Pirellulaceae</taxon>
        <taxon>Mariniblastus</taxon>
    </lineage>
</organism>
<name>A0A5B9PJ72_9BACT</name>
<dbReference type="PANTHER" id="PTHR18964">
    <property type="entry name" value="ROK (REPRESSOR, ORF, KINASE) FAMILY"/>
    <property type="match status" value="1"/>
</dbReference>
<dbReference type="EC" id="2.7.1.2" evidence="2"/>
<dbReference type="RefSeq" id="WP_075086388.1">
    <property type="nucleotide sequence ID" value="NZ_CP042912.1"/>
</dbReference>
<keyword evidence="2" id="KW-0418">Kinase</keyword>
<keyword evidence="2" id="KW-0808">Transferase</keyword>
<comment type="similarity">
    <text evidence="1">Belongs to the ROK (NagC/XylR) family.</text>
</comment>
<keyword evidence="3" id="KW-1185">Reference proteome</keyword>